<dbReference type="UniPathway" id="UPA00248">
    <property type="reaction ID" value="UER00314"/>
</dbReference>
<comment type="subunit">
    <text evidence="4">Homodimer or homotetramer.</text>
</comment>
<reference evidence="7 8" key="1">
    <citation type="submission" date="2019-03" db="EMBL/GenBank/DDBJ databases">
        <title>Genomic Encyclopedia of Type Strains, Phase IV (KMG-IV): sequencing the most valuable type-strain genomes for metagenomic binning, comparative biology and taxonomic classification.</title>
        <authorList>
            <person name="Goeker M."/>
        </authorList>
    </citation>
    <scope>NUCLEOTIDE SEQUENCE [LARGE SCALE GENOMIC DNA]</scope>
    <source>
        <strain evidence="7 8">DSM 45934</strain>
    </source>
</reference>
<dbReference type="EC" id="2.5.1.16" evidence="4"/>
<feature type="binding site" evidence="4">
    <location>
        <begin position="140"/>
        <end position="141"/>
    </location>
    <ligand>
        <name>S-methyl-5'-thioadenosine</name>
        <dbReference type="ChEBI" id="CHEBI:17509"/>
    </ligand>
</feature>
<name>A0A4R2JED5_9PSEU</name>
<keyword evidence="8" id="KW-1185">Reference proteome</keyword>
<dbReference type="EMBL" id="SLWS01000006">
    <property type="protein sequence ID" value="TCO56542.1"/>
    <property type="molecule type" value="Genomic_DNA"/>
</dbReference>
<proteinExistence type="inferred from homology"/>
<evidence type="ECO:0000256" key="1">
    <source>
        <dbReference type="ARBA" id="ARBA00007867"/>
    </source>
</evidence>
<feature type="domain" description="PABS" evidence="6">
    <location>
        <begin position="1"/>
        <end position="253"/>
    </location>
</feature>
<dbReference type="InterPro" id="IPR029063">
    <property type="entry name" value="SAM-dependent_MTases_sf"/>
</dbReference>
<dbReference type="GO" id="GO:0010487">
    <property type="term" value="F:thermospermine synthase activity"/>
    <property type="evidence" value="ECO:0007669"/>
    <property type="project" value="UniProtKB-ARBA"/>
</dbReference>
<evidence type="ECO:0000256" key="4">
    <source>
        <dbReference type="HAMAP-Rule" id="MF_00198"/>
    </source>
</evidence>
<gene>
    <name evidence="4" type="primary">speE</name>
    <name evidence="7" type="ORF">EV192_10615</name>
</gene>
<evidence type="ECO:0000259" key="6">
    <source>
        <dbReference type="PROSITE" id="PS51006"/>
    </source>
</evidence>
<keyword evidence="2 4" id="KW-0808">Transferase</keyword>
<evidence type="ECO:0000256" key="2">
    <source>
        <dbReference type="ARBA" id="ARBA00022679"/>
    </source>
</evidence>
<accession>A0A4R2JED5</accession>
<protein>
    <recommendedName>
        <fullName evidence="4">Polyamine aminopropyltransferase</fullName>
    </recommendedName>
    <alternativeName>
        <fullName evidence="4">Putrescine aminopropyltransferase</fullName>
        <shortName evidence="4">PAPT</shortName>
    </alternativeName>
    <alternativeName>
        <fullName evidence="4">Spermidine synthase</fullName>
        <shortName evidence="4">SPDS</shortName>
        <shortName evidence="4">SPDSY</shortName>
        <ecNumber evidence="4">2.5.1.16</ecNumber>
    </alternativeName>
</protein>
<comment type="caution">
    <text evidence="7">The sequence shown here is derived from an EMBL/GenBank/DDBJ whole genome shotgun (WGS) entry which is preliminary data.</text>
</comment>
<dbReference type="PANTHER" id="PTHR43317:SF1">
    <property type="entry name" value="THERMOSPERMINE SYNTHASE ACAULIS5"/>
    <property type="match status" value="1"/>
</dbReference>
<dbReference type="PROSITE" id="PS51006">
    <property type="entry name" value="PABS_2"/>
    <property type="match status" value="1"/>
</dbReference>
<evidence type="ECO:0000313" key="8">
    <source>
        <dbReference type="Proteomes" id="UP000295680"/>
    </source>
</evidence>
<dbReference type="InterPro" id="IPR001045">
    <property type="entry name" value="Spermi_synthase"/>
</dbReference>
<dbReference type="InterPro" id="IPR030374">
    <property type="entry name" value="PABS"/>
</dbReference>
<feature type="binding site" evidence="4">
    <location>
        <position position="102"/>
    </location>
    <ligand>
        <name>S-methyl-5'-thioadenosine</name>
        <dbReference type="ChEBI" id="CHEBI:17509"/>
    </ligand>
</feature>
<feature type="binding site" evidence="4">
    <location>
        <position position="59"/>
    </location>
    <ligand>
        <name>spermidine</name>
        <dbReference type="ChEBI" id="CHEBI:57834"/>
    </ligand>
</feature>
<comment type="function">
    <text evidence="4">Catalyzes the irreversible transfer of a propylamine group from the amino donor S-adenosylmethioninamine (decarboxy-AdoMet) to putrescine (1,4-diaminobutane) to yield spermidine.</text>
</comment>
<dbReference type="GO" id="GO:0008295">
    <property type="term" value="P:spermidine biosynthetic process"/>
    <property type="evidence" value="ECO:0007669"/>
    <property type="project" value="UniProtKB-UniRule"/>
</dbReference>
<dbReference type="Pfam" id="PF01564">
    <property type="entry name" value="Spermine_synth"/>
    <property type="match status" value="1"/>
</dbReference>
<feature type="binding site" evidence="4">
    <location>
        <position position="29"/>
    </location>
    <ligand>
        <name>S-methyl-5'-thioadenosine</name>
        <dbReference type="ChEBI" id="CHEBI:17509"/>
    </ligand>
</feature>
<dbReference type="CDD" id="cd02440">
    <property type="entry name" value="AdoMet_MTases"/>
    <property type="match status" value="1"/>
</dbReference>
<dbReference type="OrthoDB" id="9793120at2"/>
<feature type="active site" description="Proton acceptor" evidence="4 5">
    <location>
        <position position="158"/>
    </location>
</feature>
<dbReference type="Gene3D" id="3.40.50.150">
    <property type="entry name" value="Vaccinia Virus protein VP39"/>
    <property type="match status" value="1"/>
</dbReference>
<comment type="caution">
    <text evidence="4">Lacks conserved residue(s) required for the propagation of feature annotation.</text>
</comment>
<feature type="binding site" evidence="4">
    <location>
        <position position="83"/>
    </location>
    <ligand>
        <name>spermidine</name>
        <dbReference type="ChEBI" id="CHEBI:57834"/>
    </ligand>
</feature>
<comment type="catalytic activity">
    <reaction evidence="4">
        <text>S-adenosyl 3-(methylsulfanyl)propylamine + putrescine = S-methyl-5'-thioadenosine + spermidine + H(+)</text>
        <dbReference type="Rhea" id="RHEA:12721"/>
        <dbReference type="ChEBI" id="CHEBI:15378"/>
        <dbReference type="ChEBI" id="CHEBI:17509"/>
        <dbReference type="ChEBI" id="CHEBI:57443"/>
        <dbReference type="ChEBI" id="CHEBI:57834"/>
        <dbReference type="ChEBI" id="CHEBI:326268"/>
        <dbReference type="EC" id="2.5.1.16"/>
    </reaction>
</comment>
<organism evidence="7 8">
    <name type="scientific">Actinocrispum wychmicini</name>
    <dbReference type="NCBI Taxonomy" id="1213861"/>
    <lineage>
        <taxon>Bacteria</taxon>
        <taxon>Bacillati</taxon>
        <taxon>Actinomycetota</taxon>
        <taxon>Actinomycetes</taxon>
        <taxon>Pseudonocardiales</taxon>
        <taxon>Pseudonocardiaceae</taxon>
        <taxon>Actinocrispum</taxon>
    </lineage>
</organism>
<evidence type="ECO:0000256" key="5">
    <source>
        <dbReference type="PROSITE-ProRule" id="PRU00354"/>
    </source>
</evidence>
<dbReference type="RefSeq" id="WP_132119921.1">
    <property type="nucleotide sequence ID" value="NZ_SLWS01000006.1"/>
</dbReference>
<evidence type="ECO:0000313" key="7">
    <source>
        <dbReference type="EMBL" id="TCO56542.1"/>
    </source>
</evidence>
<dbReference type="GO" id="GO:0004766">
    <property type="term" value="F:spermidine synthase activity"/>
    <property type="evidence" value="ECO:0007669"/>
    <property type="project" value="UniProtKB-UniRule"/>
</dbReference>
<comment type="pathway">
    <text evidence="4">Amine and polyamine biosynthesis; spermidine biosynthesis; spermidine from putrescine: step 1/1.</text>
</comment>
<comment type="similarity">
    <text evidence="1 4">Belongs to the spermidine/spermine synthase family.</text>
</comment>
<evidence type="ECO:0000256" key="3">
    <source>
        <dbReference type="ARBA" id="ARBA00023115"/>
    </source>
</evidence>
<keyword evidence="4" id="KW-0745">Spermidine biosynthesis</keyword>
<dbReference type="AlphaFoldDB" id="A0A4R2JED5"/>
<sequence length="288" mass="31743">MNIEEPVGAGLTRVWQVSDVIADTHTEYQHVVIGKTAQGVSLFCDNERQSTEDSQLVYHEALLVPALLLAAWVDRVLVVGSSEGVVSQISVAAGASVVDHVDIDTQAVKLCAQHLPYGYTTDELAQAERGEGPIRVHYTDGWEFIRTATEKYDIVLVDLPDEQDGTDAQHNRLYGTEFLQLCKGLLAPGGVVAYQGGCPTLWRNSTLVKCWRRFEDTFTTPVYFGSDEHEWAFFFGAEDLLAGSSIGTVLESPLETMVARLETLPYRPETIDALTLRGSTVPPISLRR</sequence>
<dbReference type="HAMAP" id="MF_00198">
    <property type="entry name" value="Spermidine_synth"/>
    <property type="match status" value="1"/>
</dbReference>
<keyword evidence="3 4" id="KW-0620">Polyamine biosynthesis</keyword>
<dbReference type="Proteomes" id="UP000295680">
    <property type="component" value="Unassembled WGS sequence"/>
</dbReference>
<dbReference type="SUPFAM" id="SSF53335">
    <property type="entry name" value="S-adenosyl-L-methionine-dependent methyltransferases"/>
    <property type="match status" value="1"/>
</dbReference>
<dbReference type="PANTHER" id="PTHR43317">
    <property type="entry name" value="THERMOSPERMINE SYNTHASE ACAULIS5"/>
    <property type="match status" value="1"/>
</dbReference>